<comment type="subcellular location">
    <subcellularLocation>
        <location evidence="1">Membrane</location>
        <topology evidence="1">Multi-pass membrane protein</topology>
    </subcellularLocation>
</comment>
<dbReference type="InterPro" id="IPR049453">
    <property type="entry name" value="Memb_transporter_dom"/>
</dbReference>
<dbReference type="PIRSF" id="PIRSF029594">
    <property type="entry name" value="UCP029594"/>
    <property type="match status" value="1"/>
</dbReference>
<feature type="domain" description="Integral membrane bound transporter" evidence="6">
    <location>
        <begin position="196"/>
        <end position="328"/>
    </location>
</feature>
<evidence type="ECO:0000256" key="2">
    <source>
        <dbReference type="ARBA" id="ARBA00022692"/>
    </source>
</evidence>
<dbReference type="InterPro" id="IPR022604">
    <property type="entry name" value="DUF2955"/>
</dbReference>
<dbReference type="Pfam" id="PF11168">
    <property type="entry name" value="DUF2955"/>
    <property type="match status" value="1"/>
</dbReference>
<sequence length="349" mass="37666">MSKVISQAPQLDSNGLRQALRIAGGCTIGFTISKLMNWPYGIFFTVYPMLLLGLVPVLNKSIVRQFLASAAISIPMVLVMQGLFSHLPVLMTIIVFLAFCFLFYQMSSGAAFLFGALGVVGLSIQLHFSSYVTGTDSVYPLILSNGLATLLSTAIAFAMHGIFPDVTARPVRAVPAKAKESIRHEVLLCATVATLSFVAFQVLDLQDSISAQASSVLILFSLCWKAAGMAGWQRAIGTLIGCNAALLAQVLLYNHTDFLLFPVLILWTLSFIFSRFHILGGGPPGIGFGVLTTFGILFGNSLGPGQDLVYSALYRFSSVAVAIVASLCAVYIMHHILNRFSATRHHTYE</sequence>
<dbReference type="InterPro" id="IPR016926">
    <property type="entry name" value="UCP029594"/>
</dbReference>
<feature type="transmembrane region" description="Helical" evidence="5">
    <location>
        <begin position="235"/>
        <end position="253"/>
    </location>
</feature>
<feature type="transmembrane region" description="Helical" evidence="5">
    <location>
        <begin position="184"/>
        <end position="203"/>
    </location>
</feature>
<name>A0A510XVA5_9GAMM</name>
<dbReference type="OrthoDB" id="6799126at2"/>
<feature type="transmembrane region" description="Helical" evidence="5">
    <location>
        <begin position="138"/>
        <end position="163"/>
    </location>
</feature>
<evidence type="ECO:0000313" key="7">
    <source>
        <dbReference type="EMBL" id="GEK54962.1"/>
    </source>
</evidence>
<dbReference type="EMBL" id="BJUM01000015">
    <property type="protein sequence ID" value="GEK54962.1"/>
    <property type="molecule type" value="Genomic_DNA"/>
</dbReference>
<keyword evidence="2 5" id="KW-0812">Transmembrane</keyword>
<organism evidence="7 8">
    <name type="scientific">Pseudoalteromonas espejiana</name>
    <dbReference type="NCBI Taxonomy" id="28107"/>
    <lineage>
        <taxon>Bacteria</taxon>
        <taxon>Pseudomonadati</taxon>
        <taxon>Pseudomonadota</taxon>
        <taxon>Gammaproteobacteria</taxon>
        <taxon>Alteromonadales</taxon>
        <taxon>Pseudoalteromonadaceae</taxon>
        <taxon>Pseudoalteromonas</taxon>
    </lineage>
</organism>
<dbReference type="GO" id="GO:0016020">
    <property type="term" value="C:membrane"/>
    <property type="evidence" value="ECO:0007669"/>
    <property type="project" value="UniProtKB-SubCell"/>
</dbReference>
<gene>
    <name evidence="7" type="ORF">PES01_18070</name>
</gene>
<keyword evidence="3 5" id="KW-1133">Transmembrane helix</keyword>
<feature type="transmembrane region" description="Helical" evidence="5">
    <location>
        <begin position="86"/>
        <end position="104"/>
    </location>
</feature>
<proteinExistence type="predicted"/>
<keyword evidence="4 5" id="KW-0472">Membrane</keyword>
<feature type="transmembrane region" description="Helical" evidence="5">
    <location>
        <begin position="38"/>
        <end position="55"/>
    </location>
</feature>
<accession>A0A510XVA5</accession>
<evidence type="ECO:0000313" key="8">
    <source>
        <dbReference type="Proteomes" id="UP000321419"/>
    </source>
</evidence>
<evidence type="ECO:0000256" key="3">
    <source>
        <dbReference type="ARBA" id="ARBA00022989"/>
    </source>
</evidence>
<evidence type="ECO:0000259" key="6">
    <source>
        <dbReference type="Pfam" id="PF13515"/>
    </source>
</evidence>
<feature type="transmembrane region" description="Helical" evidence="5">
    <location>
        <begin position="285"/>
        <end position="302"/>
    </location>
</feature>
<protein>
    <recommendedName>
        <fullName evidence="6">Integral membrane bound transporter domain-containing protein</fullName>
    </recommendedName>
</protein>
<feature type="transmembrane region" description="Helical" evidence="5">
    <location>
        <begin position="314"/>
        <end position="334"/>
    </location>
</feature>
<evidence type="ECO:0000256" key="5">
    <source>
        <dbReference type="SAM" id="Phobius"/>
    </source>
</evidence>
<dbReference type="AlphaFoldDB" id="A0A510XVA5"/>
<keyword evidence="8" id="KW-1185">Reference proteome</keyword>
<evidence type="ECO:0000256" key="1">
    <source>
        <dbReference type="ARBA" id="ARBA00004141"/>
    </source>
</evidence>
<evidence type="ECO:0000256" key="4">
    <source>
        <dbReference type="ARBA" id="ARBA00023136"/>
    </source>
</evidence>
<feature type="transmembrane region" description="Helical" evidence="5">
    <location>
        <begin position="111"/>
        <end position="132"/>
    </location>
</feature>
<dbReference type="RefSeq" id="WP_089349284.1">
    <property type="nucleotide sequence ID" value="NZ_BJUM01000015.1"/>
</dbReference>
<dbReference type="Pfam" id="PF13515">
    <property type="entry name" value="FUSC_2"/>
    <property type="match status" value="1"/>
</dbReference>
<feature type="transmembrane region" description="Helical" evidence="5">
    <location>
        <begin position="259"/>
        <end position="278"/>
    </location>
</feature>
<reference evidence="7 8" key="1">
    <citation type="submission" date="2019-07" db="EMBL/GenBank/DDBJ databases">
        <title>Whole genome shotgun sequence of Pseudoalteromonas espejiana NBRC 102222.</title>
        <authorList>
            <person name="Hosoyama A."/>
            <person name="Uohara A."/>
            <person name="Ohji S."/>
            <person name="Ichikawa N."/>
        </authorList>
    </citation>
    <scope>NUCLEOTIDE SEQUENCE [LARGE SCALE GENOMIC DNA]</scope>
    <source>
        <strain evidence="7 8">NBRC 102222</strain>
    </source>
</reference>
<comment type="caution">
    <text evidence="7">The sequence shown here is derived from an EMBL/GenBank/DDBJ whole genome shotgun (WGS) entry which is preliminary data.</text>
</comment>
<dbReference type="Proteomes" id="UP000321419">
    <property type="component" value="Unassembled WGS sequence"/>
</dbReference>